<keyword evidence="1" id="KW-1133">Transmembrane helix</keyword>
<proteinExistence type="predicted"/>
<dbReference type="EMBL" id="KQ422021">
    <property type="protein sequence ID" value="KOF75676.1"/>
    <property type="molecule type" value="Genomic_DNA"/>
</dbReference>
<evidence type="ECO:0000313" key="2">
    <source>
        <dbReference type="EMBL" id="KOF75676.1"/>
    </source>
</evidence>
<organism evidence="2">
    <name type="scientific">Octopus bimaculoides</name>
    <name type="common">California two-spotted octopus</name>
    <dbReference type="NCBI Taxonomy" id="37653"/>
    <lineage>
        <taxon>Eukaryota</taxon>
        <taxon>Metazoa</taxon>
        <taxon>Spiralia</taxon>
        <taxon>Lophotrochozoa</taxon>
        <taxon>Mollusca</taxon>
        <taxon>Cephalopoda</taxon>
        <taxon>Coleoidea</taxon>
        <taxon>Octopodiformes</taxon>
        <taxon>Octopoda</taxon>
        <taxon>Incirrata</taxon>
        <taxon>Octopodidae</taxon>
        <taxon>Octopus</taxon>
    </lineage>
</organism>
<protein>
    <submittedName>
        <fullName evidence="2">Uncharacterized protein</fullName>
    </submittedName>
</protein>
<reference evidence="2" key="1">
    <citation type="submission" date="2015-07" db="EMBL/GenBank/DDBJ databases">
        <title>MeaNS - Measles Nucleotide Surveillance Program.</title>
        <authorList>
            <person name="Tran T."/>
            <person name="Druce J."/>
        </authorList>
    </citation>
    <scope>NUCLEOTIDE SEQUENCE</scope>
    <source>
        <strain evidence="2">UCB-OBI-ISO-001</strain>
        <tissue evidence="2">Gonad</tissue>
    </source>
</reference>
<sequence>WQSDTTAELSIFQTSNHSLDTHVHLQCVHRDTEMCMIVRAYSKSNLEIKLHRISINTFKSGCGHSPISIYKLLLYTNVIDLGIYIYTSFHTYTYMCNYVYIQLSTCAIFLLQRSIITILIIIIIIIIIIIVVVVVVNIIVIIIWSGVLPGPMHLLQAKRLD</sequence>
<keyword evidence="1" id="KW-0472">Membrane</keyword>
<feature type="non-terminal residue" evidence="2">
    <location>
        <position position="1"/>
    </location>
</feature>
<keyword evidence="1" id="KW-0812">Transmembrane</keyword>
<name>A0A0L8GF98_OCTBM</name>
<feature type="transmembrane region" description="Helical" evidence="1">
    <location>
        <begin position="118"/>
        <end position="144"/>
    </location>
</feature>
<evidence type="ECO:0000256" key="1">
    <source>
        <dbReference type="SAM" id="Phobius"/>
    </source>
</evidence>
<dbReference type="AlphaFoldDB" id="A0A0L8GF98"/>
<gene>
    <name evidence="2" type="ORF">OCBIM_22034370mg</name>
</gene>
<accession>A0A0L8GF98</accession>